<feature type="transmembrane region" description="Helical" evidence="7">
    <location>
        <begin position="329"/>
        <end position="353"/>
    </location>
</feature>
<proteinExistence type="predicted"/>
<comment type="caution">
    <text evidence="9">The sequence shown here is derived from an EMBL/GenBank/DDBJ whole genome shotgun (WGS) entry which is preliminary data.</text>
</comment>
<evidence type="ECO:0000256" key="7">
    <source>
        <dbReference type="SAM" id="Phobius"/>
    </source>
</evidence>
<dbReference type="PROSITE" id="PS50850">
    <property type="entry name" value="MFS"/>
    <property type="match status" value="1"/>
</dbReference>
<name>A0A8K0SMI1_9HYPO</name>
<keyword evidence="2" id="KW-0813">Transport</keyword>
<organism evidence="9 10">
    <name type="scientific">Stachybotrys elegans</name>
    <dbReference type="NCBI Taxonomy" id="80388"/>
    <lineage>
        <taxon>Eukaryota</taxon>
        <taxon>Fungi</taxon>
        <taxon>Dikarya</taxon>
        <taxon>Ascomycota</taxon>
        <taxon>Pezizomycotina</taxon>
        <taxon>Sordariomycetes</taxon>
        <taxon>Hypocreomycetidae</taxon>
        <taxon>Hypocreales</taxon>
        <taxon>Stachybotryaceae</taxon>
        <taxon>Stachybotrys</taxon>
    </lineage>
</organism>
<dbReference type="PANTHER" id="PTHR23502:SF51">
    <property type="entry name" value="QUINIDINE RESISTANCE PROTEIN 1-RELATED"/>
    <property type="match status" value="1"/>
</dbReference>
<feature type="transmembrane region" description="Helical" evidence="7">
    <location>
        <begin position="48"/>
        <end position="71"/>
    </location>
</feature>
<evidence type="ECO:0000256" key="5">
    <source>
        <dbReference type="ARBA" id="ARBA00023136"/>
    </source>
</evidence>
<dbReference type="OrthoDB" id="440553at2759"/>
<feature type="transmembrane region" description="Helical" evidence="7">
    <location>
        <begin position="413"/>
        <end position="442"/>
    </location>
</feature>
<feature type="transmembrane region" description="Helical" evidence="7">
    <location>
        <begin position="388"/>
        <end position="407"/>
    </location>
</feature>
<dbReference type="FunFam" id="1.20.1720.10:FF:000009">
    <property type="entry name" value="MFS multidrug transporter"/>
    <property type="match status" value="1"/>
</dbReference>
<feature type="domain" description="Major facilitator superfamily (MFS) profile" evidence="8">
    <location>
        <begin position="50"/>
        <end position="502"/>
    </location>
</feature>
<reference evidence="9" key="1">
    <citation type="journal article" date="2021" name="Nat. Commun.">
        <title>Genetic determinants of endophytism in the Arabidopsis root mycobiome.</title>
        <authorList>
            <person name="Mesny F."/>
            <person name="Miyauchi S."/>
            <person name="Thiergart T."/>
            <person name="Pickel B."/>
            <person name="Atanasova L."/>
            <person name="Karlsson M."/>
            <person name="Huettel B."/>
            <person name="Barry K.W."/>
            <person name="Haridas S."/>
            <person name="Chen C."/>
            <person name="Bauer D."/>
            <person name="Andreopoulos W."/>
            <person name="Pangilinan J."/>
            <person name="LaButti K."/>
            <person name="Riley R."/>
            <person name="Lipzen A."/>
            <person name="Clum A."/>
            <person name="Drula E."/>
            <person name="Henrissat B."/>
            <person name="Kohler A."/>
            <person name="Grigoriev I.V."/>
            <person name="Martin F.M."/>
            <person name="Hacquard S."/>
        </authorList>
    </citation>
    <scope>NUCLEOTIDE SEQUENCE</scope>
    <source>
        <strain evidence="9">MPI-CAGE-CH-0235</strain>
    </source>
</reference>
<keyword evidence="5 7" id="KW-0472">Membrane</keyword>
<evidence type="ECO:0000313" key="10">
    <source>
        <dbReference type="Proteomes" id="UP000813444"/>
    </source>
</evidence>
<dbReference type="AlphaFoldDB" id="A0A8K0SMI1"/>
<evidence type="ECO:0000256" key="3">
    <source>
        <dbReference type="ARBA" id="ARBA00022692"/>
    </source>
</evidence>
<dbReference type="InterPro" id="IPR020846">
    <property type="entry name" value="MFS_dom"/>
</dbReference>
<feature type="transmembrane region" description="Helical" evidence="7">
    <location>
        <begin position="478"/>
        <end position="498"/>
    </location>
</feature>
<feature type="compositionally biased region" description="Basic and acidic residues" evidence="6">
    <location>
        <begin position="1"/>
        <end position="19"/>
    </location>
</feature>
<evidence type="ECO:0000256" key="4">
    <source>
        <dbReference type="ARBA" id="ARBA00022989"/>
    </source>
</evidence>
<accession>A0A8K0SMI1</accession>
<dbReference type="EMBL" id="JAGPNK010000010">
    <property type="protein sequence ID" value="KAH7312561.1"/>
    <property type="molecule type" value="Genomic_DNA"/>
</dbReference>
<evidence type="ECO:0000256" key="6">
    <source>
        <dbReference type="SAM" id="MobiDB-lite"/>
    </source>
</evidence>
<keyword evidence="10" id="KW-1185">Reference proteome</keyword>
<dbReference type="InterPro" id="IPR036259">
    <property type="entry name" value="MFS_trans_sf"/>
</dbReference>
<dbReference type="SUPFAM" id="SSF103473">
    <property type="entry name" value="MFS general substrate transporter"/>
    <property type="match status" value="1"/>
</dbReference>
<feature type="region of interest" description="Disordered" evidence="6">
    <location>
        <begin position="1"/>
        <end position="37"/>
    </location>
</feature>
<keyword evidence="3 7" id="KW-0812">Transmembrane</keyword>
<feature type="transmembrane region" description="Helical" evidence="7">
    <location>
        <begin position="298"/>
        <end position="317"/>
    </location>
</feature>
<dbReference type="InterPro" id="IPR011701">
    <property type="entry name" value="MFS"/>
</dbReference>
<dbReference type="Pfam" id="PF07690">
    <property type="entry name" value="MFS_1"/>
    <property type="match status" value="1"/>
</dbReference>
<gene>
    <name evidence="9" type="ORF">B0I35DRAFT_356592</name>
</gene>
<protein>
    <submittedName>
        <fullName evidence="9">Major facilitator superfamily domain-containing protein</fullName>
    </submittedName>
</protein>
<comment type="subcellular location">
    <subcellularLocation>
        <location evidence="1">Membrane</location>
        <topology evidence="1">Multi-pass membrane protein</topology>
    </subcellularLocation>
</comment>
<dbReference type="Gene3D" id="1.20.1720.10">
    <property type="entry name" value="Multidrug resistance protein D"/>
    <property type="match status" value="1"/>
</dbReference>
<evidence type="ECO:0000256" key="2">
    <source>
        <dbReference type="ARBA" id="ARBA00022448"/>
    </source>
</evidence>
<dbReference type="Proteomes" id="UP000813444">
    <property type="component" value="Unassembled WGS sequence"/>
</dbReference>
<sequence length="516" mass="57344">MDPSIKKIEPPADIQHDLQADEDETNDTPPPEETEQPLHSIFSHRTKLFVVLMTVFATLFSPFSAFLYLPAITPIAHDYHRSISDINLTVTLYQIMQAIAPLFFGDLSDQIGRRPVYIIMFTVYLAANISLALQNSYPALMALRALQSTGSSATVAIGSAVIADITTSAERGGYISAVQASIQFAPALAPVVGGILTQFLGWRSTFWFLVISAAVFLLIYIPFMPETGRSIVGNGSIPPPKLNTSITSWIQWRQRIRDRELGTSRVEIPEPKKLPRRLPIPNIFAAVRVVFEKDVGPLMLFMSLFVMANYAMLIPLQDVIRRQYHFNTLQVGLCYIPFACGSVLGSVIVGRLLNWNYARVARSIGVAADRKRGDDLRTFPIERARLDLMWPWVILAVGTILVWGWVVDSGVNLAVPLIILFLSGLGLAGPMTILTTLLVDLYPMNPGRVSSSFNLTRAAMSALGSAVIQQIIDAWGYGFTYLFMGLVVLAASPSVYMVRKWGPGWREERYIRFEKK</sequence>
<evidence type="ECO:0000313" key="9">
    <source>
        <dbReference type="EMBL" id="KAH7312561.1"/>
    </source>
</evidence>
<feature type="transmembrane region" description="Helical" evidence="7">
    <location>
        <begin position="145"/>
        <end position="165"/>
    </location>
</feature>
<evidence type="ECO:0000259" key="8">
    <source>
        <dbReference type="PROSITE" id="PS50850"/>
    </source>
</evidence>
<feature type="transmembrane region" description="Helical" evidence="7">
    <location>
        <begin position="116"/>
        <end position="133"/>
    </location>
</feature>
<dbReference type="GO" id="GO:0022857">
    <property type="term" value="F:transmembrane transporter activity"/>
    <property type="evidence" value="ECO:0007669"/>
    <property type="project" value="InterPro"/>
</dbReference>
<keyword evidence="4 7" id="KW-1133">Transmembrane helix</keyword>
<dbReference type="GO" id="GO:0005886">
    <property type="term" value="C:plasma membrane"/>
    <property type="evidence" value="ECO:0007669"/>
    <property type="project" value="TreeGrafter"/>
</dbReference>
<feature type="transmembrane region" description="Helical" evidence="7">
    <location>
        <begin position="177"/>
        <end position="200"/>
    </location>
</feature>
<evidence type="ECO:0000256" key="1">
    <source>
        <dbReference type="ARBA" id="ARBA00004141"/>
    </source>
</evidence>
<dbReference type="PANTHER" id="PTHR23502">
    <property type="entry name" value="MAJOR FACILITATOR SUPERFAMILY"/>
    <property type="match status" value="1"/>
</dbReference>
<feature type="transmembrane region" description="Helical" evidence="7">
    <location>
        <begin position="206"/>
        <end position="223"/>
    </location>
</feature>
<dbReference type="Gene3D" id="1.20.1250.20">
    <property type="entry name" value="MFS general substrate transporter like domains"/>
    <property type="match status" value="1"/>
</dbReference>
<feature type="compositionally biased region" description="Acidic residues" evidence="6">
    <location>
        <begin position="20"/>
        <end position="35"/>
    </location>
</feature>